<dbReference type="GO" id="GO:0000976">
    <property type="term" value="F:transcription cis-regulatory region binding"/>
    <property type="evidence" value="ECO:0007669"/>
    <property type="project" value="TreeGrafter"/>
</dbReference>
<dbReference type="Proteomes" id="UP000587462">
    <property type="component" value="Unassembled WGS sequence"/>
</dbReference>
<dbReference type="SMART" id="SM00345">
    <property type="entry name" value="HTH_GNTR"/>
    <property type="match status" value="1"/>
</dbReference>
<feature type="region of interest" description="Disordered" evidence="5">
    <location>
        <begin position="318"/>
        <end position="337"/>
    </location>
</feature>
<dbReference type="InterPro" id="IPR036271">
    <property type="entry name" value="Tet_transcr_reg_TetR-rel_C_sf"/>
</dbReference>
<dbReference type="Pfam" id="PF00392">
    <property type="entry name" value="GntR"/>
    <property type="match status" value="1"/>
</dbReference>
<dbReference type="InterPro" id="IPR009057">
    <property type="entry name" value="Homeodomain-like_sf"/>
</dbReference>
<dbReference type="RefSeq" id="WP_171084745.1">
    <property type="nucleotide sequence ID" value="NZ_BNBU01000002.1"/>
</dbReference>
<feature type="domain" description="HTH gntR-type" evidence="6">
    <location>
        <begin position="9"/>
        <end position="77"/>
    </location>
</feature>
<dbReference type="AlphaFoldDB" id="A0A7Y7B7X3"/>
<evidence type="ECO:0000313" key="9">
    <source>
        <dbReference type="Proteomes" id="UP000587462"/>
    </source>
</evidence>
<evidence type="ECO:0000256" key="1">
    <source>
        <dbReference type="ARBA" id="ARBA00023015"/>
    </source>
</evidence>
<accession>A0A7Y7B7X3</accession>
<dbReference type="Gene3D" id="1.10.10.60">
    <property type="entry name" value="Homeodomain-like"/>
    <property type="match status" value="1"/>
</dbReference>
<gene>
    <name evidence="8" type="ORF">HG542_23865</name>
</gene>
<name>A0A7Y7B7X3_STRMO</name>
<feature type="compositionally biased region" description="Low complexity" evidence="5">
    <location>
        <begin position="322"/>
        <end position="337"/>
    </location>
</feature>
<keyword evidence="3" id="KW-0804">Transcription</keyword>
<evidence type="ECO:0000259" key="7">
    <source>
        <dbReference type="PROSITE" id="PS50977"/>
    </source>
</evidence>
<dbReference type="PROSITE" id="PS50977">
    <property type="entry name" value="HTH_TETR_2"/>
    <property type="match status" value="1"/>
</dbReference>
<dbReference type="SUPFAM" id="SSF48498">
    <property type="entry name" value="Tetracyclin repressor-like, C-terminal domain"/>
    <property type="match status" value="1"/>
</dbReference>
<dbReference type="GO" id="GO:0045892">
    <property type="term" value="P:negative regulation of DNA-templated transcription"/>
    <property type="evidence" value="ECO:0007669"/>
    <property type="project" value="InterPro"/>
</dbReference>
<dbReference type="Gene3D" id="1.10.10.10">
    <property type="entry name" value="Winged helix-like DNA-binding domain superfamily/Winged helix DNA-binding domain"/>
    <property type="match status" value="1"/>
</dbReference>
<proteinExistence type="predicted"/>
<dbReference type="SUPFAM" id="SSF46689">
    <property type="entry name" value="Homeodomain-like"/>
    <property type="match status" value="1"/>
</dbReference>
<dbReference type="InterPro" id="IPR036388">
    <property type="entry name" value="WH-like_DNA-bd_sf"/>
</dbReference>
<dbReference type="PANTHER" id="PTHR30055">
    <property type="entry name" value="HTH-TYPE TRANSCRIPTIONAL REGULATOR RUTR"/>
    <property type="match status" value="1"/>
</dbReference>
<evidence type="ECO:0000256" key="2">
    <source>
        <dbReference type="ARBA" id="ARBA00023125"/>
    </source>
</evidence>
<organism evidence="8 9">
    <name type="scientific">Streptomyces morookaense</name>
    <name type="common">Streptoverticillium morookaense</name>
    <dbReference type="NCBI Taxonomy" id="1970"/>
    <lineage>
        <taxon>Bacteria</taxon>
        <taxon>Bacillati</taxon>
        <taxon>Actinomycetota</taxon>
        <taxon>Actinomycetes</taxon>
        <taxon>Kitasatosporales</taxon>
        <taxon>Streptomycetaceae</taxon>
        <taxon>Streptomyces</taxon>
    </lineage>
</organism>
<dbReference type="InterPro" id="IPR000524">
    <property type="entry name" value="Tscrpt_reg_HTH_GntR"/>
</dbReference>
<keyword evidence="1" id="KW-0805">Transcription regulation</keyword>
<evidence type="ECO:0000259" key="6">
    <source>
        <dbReference type="PROSITE" id="PS50949"/>
    </source>
</evidence>
<evidence type="ECO:0000256" key="4">
    <source>
        <dbReference type="PROSITE-ProRule" id="PRU00335"/>
    </source>
</evidence>
<dbReference type="CDD" id="cd07377">
    <property type="entry name" value="WHTH_GntR"/>
    <property type="match status" value="1"/>
</dbReference>
<dbReference type="InterPro" id="IPR050109">
    <property type="entry name" value="HTH-type_TetR-like_transc_reg"/>
</dbReference>
<keyword evidence="2 4" id="KW-0238">DNA-binding</keyword>
<evidence type="ECO:0000256" key="3">
    <source>
        <dbReference type="ARBA" id="ARBA00023163"/>
    </source>
</evidence>
<dbReference type="Pfam" id="PF00440">
    <property type="entry name" value="TetR_N"/>
    <property type="match status" value="1"/>
</dbReference>
<dbReference type="InterPro" id="IPR001647">
    <property type="entry name" value="HTH_TetR"/>
</dbReference>
<dbReference type="Gene3D" id="1.10.357.10">
    <property type="entry name" value="Tetracycline Repressor, domain 2"/>
    <property type="match status" value="1"/>
</dbReference>
<protein>
    <submittedName>
        <fullName evidence="8">TetR/AcrR family transcriptional regulator C-terminal domain-containing protein</fullName>
    </submittedName>
</protein>
<dbReference type="PROSITE" id="PS50949">
    <property type="entry name" value="HTH_GNTR"/>
    <property type="match status" value="1"/>
</dbReference>
<dbReference type="InterPro" id="IPR036390">
    <property type="entry name" value="WH_DNA-bd_sf"/>
</dbReference>
<evidence type="ECO:0000313" key="8">
    <source>
        <dbReference type="EMBL" id="NVK80675.1"/>
    </source>
</evidence>
<feature type="DNA-binding region" description="H-T-H motif" evidence="4">
    <location>
        <begin position="123"/>
        <end position="142"/>
    </location>
</feature>
<dbReference type="SUPFAM" id="SSF46785">
    <property type="entry name" value="Winged helix' DNA-binding domain"/>
    <property type="match status" value="1"/>
</dbReference>
<evidence type="ECO:0000256" key="5">
    <source>
        <dbReference type="SAM" id="MobiDB-lite"/>
    </source>
</evidence>
<dbReference type="EMBL" id="JABBXF010000059">
    <property type="protein sequence ID" value="NVK80675.1"/>
    <property type="molecule type" value="Genomic_DNA"/>
</dbReference>
<comment type="caution">
    <text evidence="8">The sequence shown here is derived from an EMBL/GenBank/DDBJ whole genome shotgun (WGS) entry which is preliminary data.</text>
</comment>
<feature type="domain" description="HTH tetR-type" evidence="7">
    <location>
        <begin position="100"/>
        <end position="160"/>
    </location>
</feature>
<reference evidence="8 9" key="1">
    <citation type="submission" date="2020-04" db="EMBL/GenBank/DDBJ databases">
        <title>Draft Genome Sequence of Streptomyces morookaense DSM 40503, an 8-azaguanine-producing strain.</title>
        <authorList>
            <person name="Qi J."/>
            <person name="Gao J.-M."/>
        </authorList>
    </citation>
    <scope>NUCLEOTIDE SEQUENCE [LARGE SCALE GENOMIC DNA]</scope>
    <source>
        <strain evidence="8 9">DSM 40503</strain>
    </source>
</reference>
<dbReference type="PANTHER" id="PTHR30055:SF151">
    <property type="entry name" value="TRANSCRIPTIONAL REGULATORY PROTEIN"/>
    <property type="match status" value="1"/>
</dbReference>
<keyword evidence="9" id="KW-1185">Reference proteome</keyword>
<dbReference type="GO" id="GO:0003700">
    <property type="term" value="F:DNA-binding transcription factor activity"/>
    <property type="evidence" value="ECO:0007669"/>
    <property type="project" value="InterPro"/>
</dbReference>
<dbReference type="Pfam" id="PF02909">
    <property type="entry name" value="TetR_C_1"/>
    <property type="match status" value="1"/>
</dbReference>
<sequence length="337" mass="36247">MGALGQPADPPYLRIAAEIRARISSGELRAGDKVPSTRQITQEWAVAMATATKVLAVLRQEGLVRAVPGVGTVVDAPDSRPGAVARGARRARSRAAGNGALTRERIVRTAVAIADADGFAAVSMRTIAAELGVSTMALYRHVSGKDELVELMADAVFGDVTLPACAATDWRGRLEASARTQWALYRRHPWLAKAMSFTRPLMSPHAIAQMDWAMRPVHELGLPPGALLHIMVTVAGYVRGVAVGLEDEADAEQDTGMTYDEWIETRAADMERILAAGDFPVYERMFRGADEDFSLDSMFAFGLARLLDGLEPFIAASRRRPAPGGRSPSRGGAVRRA</sequence>
<dbReference type="InterPro" id="IPR004111">
    <property type="entry name" value="Repressor_TetR_C"/>
</dbReference>